<dbReference type="Gene3D" id="1.20.1250.20">
    <property type="entry name" value="MFS general substrate transporter like domains"/>
    <property type="match status" value="2"/>
</dbReference>
<dbReference type="GO" id="GO:0015112">
    <property type="term" value="F:nitrate transmembrane transporter activity"/>
    <property type="evidence" value="ECO:0007669"/>
    <property type="project" value="InterPro"/>
</dbReference>
<dbReference type="Proteomes" id="UP001187682">
    <property type="component" value="Unassembled WGS sequence"/>
</dbReference>
<feature type="domain" description="Major facilitator superfamily (MFS) profile" evidence="11">
    <location>
        <begin position="37"/>
        <end position="490"/>
    </location>
</feature>
<dbReference type="InterPro" id="IPR011333">
    <property type="entry name" value="SKP1/BTB/POZ_sf"/>
</dbReference>
<evidence type="ECO:0000256" key="8">
    <source>
        <dbReference type="SAM" id="MobiDB-lite"/>
    </source>
</evidence>
<feature type="transmembrane region" description="Helical" evidence="9">
    <location>
        <begin position="75"/>
        <end position="92"/>
    </location>
</feature>
<comment type="caution">
    <text evidence="12">The sequence shown here is derived from an EMBL/GenBank/DDBJ whole genome shotgun (WGS) entry which is preliminary data.</text>
</comment>
<evidence type="ECO:0000256" key="7">
    <source>
        <dbReference type="ARBA" id="ARBA00023136"/>
    </source>
</evidence>
<evidence type="ECO:0000259" key="10">
    <source>
        <dbReference type="PROSITE" id="PS50097"/>
    </source>
</evidence>
<feature type="transmembrane region" description="Helical" evidence="9">
    <location>
        <begin position="200"/>
        <end position="221"/>
    </location>
</feature>
<dbReference type="InterPro" id="IPR044772">
    <property type="entry name" value="NO3_transporter"/>
</dbReference>
<dbReference type="InterPro" id="IPR000210">
    <property type="entry name" value="BTB/POZ_dom"/>
</dbReference>
<dbReference type="GO" id="GO:0015113">
    <property type="term" value="F:nitrite transmembrane transporter activity"/>
    <property type="evidence" value="ECO:0007669"/>
    <property type="project" value="InterPro"/>
</dbReference>
<evidence type="ECO:0000256" key="3">
    <source>
        <dbReference type="ARBA" id="ARBA00022448"/>
    </source>
</evidence>
<dbReference type="CDD" id="cd17341">
    <property type="entry name" value="MFS_NRT2_like"/>
    <property type="match status" value="1"/>
</dbReference>
<dbReference type="Gene3D" id="3.30.710.10">
    <property type="entry name" value="Potassium Channel Kv1.1, Chain A"/>
    <property type="match status" value="1"/>
</dbReference>
<keyword evidence="3" id="KW-0813">Transport</keyword>
<feature type="transmembrane region" description="Helical" evidence="9">
    <location>
        <begin position="37"/>
        <end position="55"/>
    </location>
</feature>
<dbReference type="Pfam" id="PF07690">
    <property type="entry name" value="MFS_1"/>
    <property type="match status" value="1"/>
</dbReference>
<evidence type="ECO:0000256" key="1">
    <source>
        <dbReference type="ARBA" id="ARBA00004141"/>
    </source>
</evidence>
<evidence type="ECO:0000256" key="5">
    <source>
        <dbReference type="ARBA" id="ARBA00022989"/>
    </source>
</evidence>
<evidence type="ECO:0000256" key="4">
    <source>
        <dbReference type="ARBA" id="ARBA00022692"/>
    </source>
</evidence>
<name>A0AAE8N8I4_9PEZI</name>
<evidence type="ECO:0000256" key="9">
    <source>
        <dbReference type="SAM" id="Phobius"/>
    </source>
</evidence>
<keyword evidence="7 9" id="KW-0472">Membrane</keyword>
<feature type="transmembrane region" description="Helical" evidence="9">
    <location>
        <begin position="466"/>
        <end position="485"/>
    </location>
</feature>
<accession>A0AAE8N8I4</accession>
<dbReference type="AlphaFoldDB" id="A0AAE8N8I4"/>
<organism evidence="12 13">
    <name type="scientific">Cephalotrichum gorgonifer</name>
    <dbReference type="NCBI Taxonomy" id="2041049"/>
    <lineage>
        <taxon>Eukaryota</taxon>
        <taxon>Fungi</taxon>
        <taxon>Dikarya</taxon>
        <taxon>Ascomycota</taxon>
        <taxon>Pezizomycotina</taxon>
        <taxon>Sordariomycetes</taxon>
        <taxon>Hypocreomycetidae</taxon>
        <taxon>Microascales</taxon>
        <taxon>Microascaceae</taxon>
        <taxon>Cephalotrichum</taxon>
    </lineage>
</organism>
<evidence type="ECO:0000313" key="12">
    <source>
        <dbReference type="EMBL" id="SPO06987.1"/>
    </source>
</evidence>
<dbReference type="NCBIfam" id="TIGR00886">
    <property type="entry name" value="2A0108"/>
    <property type="match status" value="1"/>
</dbReference>
<dbReference type="FunFam" id="1.20.1250.20:FF:000382">
    <property type="entry name" value="Nitrate transporter CrnA"/>
    <property type="match status" value="1"/>
</dbReference>
<dbReference type="InterPro" id="IPR036259">
    <property type="entry name" value="MFS_trans_sf"/>
</dbReference>
<proteinExistence type="inferred from homology"/>
<feature type="transmembrane region" description="Helical" evidence="9">
    <location>
        <begin position="438"/>
        <end position="460"/>
    </location>
</feature>
<feature type="region of interest" description="Disordered" evidence="8">
    <location>
        <begin position="235"/>
        <end position="266"/>
    </location>
</feature>
<keyword evidence="4 9" id="KW-0812">Transmembrane</keyword>
<keyword evidence="6" id="KW-0534">Nitrate assimilation</keyword>
<reference evidence="12" key="1">
    <citation type="submission" date="2018-03" db="EMBL/GenBank/DDBJ databases">
        <authorList>
            <person name="Guldener U."/>
        </authorList>
    </citation>
    <scope>NUCLEOTIDE SEQUENCE</scope>
</reference>
<dbReference type="PROSITE" id="PS50097">
    <property type="entry name" value="BTB"/>
    <property type="match status" value="1"/>
</dbReference>
<feature type="transmembrane region" description="Helical" evidence="9">
    <location>
        <begin position="343"/>
        <end position="366"/>
    </location>
</feature>
<comment type="subcellular location">
    <subcellularLocation>
        <location evidence="1">Membrane</location>
        <topology evidence="1">Multi-pass membrane protein</topology>
    </subcellularLocation>
</comment>
<sequence length="839" mass="90903">MGLNVLSVLVKSPDINPVNHKARSVPVFNPVNKYGRVFFFSWLGFLIAFLSWYAFPPLLTITIREDLHMTQADVANSNIVALLATLLVRFVAGPLCDKFGPRYVFAGTLLAGSIPTAMAGLVKTPGGLIALRFFVGILGGTFVPCQVWCTGFFDKNIVGTANALAGGWGNAGGGITYFIMPAVFDSLVHSQGLAPHVAWRVAYIVPFILIASTALGMLLLCDDTPTGKWSERHFAIHSEPSSPPPETVSPDSASEEKKAKSVEKTTSDIESVPVPVSAVDIARGEVIVAPTFKEGLKVIFAPQSLALAIPYAFSFGGELAINSIIGSYYLYNFPHLGQTKSGQWASMFGLLNVFFRPAGGMVGDVIYHYTDSVRAKRFWVTFLGVVMGAFQLAIGLSDPHHMPTMIGLVAGLAFFMDASNGANFAVVPHVFPHANGMISGFVGATGNLGGIICAVIFRYNGKSYHTAMWIIGVLSISCNLAVSWIRPLPKGAIGFIEPDSIISSTPLRFSVGPKKREFVVHSAAIASQSEPLHDLVRSDVVKSNQVVLEAVEEQTFVIFCEYVYTGDYNLKIGASSSVVPDVIPQANGTGTPQSEKEKKKKKKKQKKAGGATEAEPSGPGPTIVQDEKNSSIGAVGPESPTTPAPVGYTPYSETNGKHHGDSPVMGIEQEDKSIVSDHPELEPKPESVILSPSPSVGRESLWSEFKNKSYLNKNLPPTSPPYKPTECRTPGQILLLHAKVYLLAEYYTVAKLVSVSLDKLHQALLEFEVRDDTVEDIVQLFRFSFETETPDLLRSLLSLFAECYVEELWKNKSFRDLVAEYGYLSKRLIGSLVSRVNLG</sequence>
<dbReference type="InterPro" id="IPR011701">
    <property type="entry name" value="MFS"/>
</dbReference>
<dbReference type="EMBL" id="ONZQ02000018">
    <property type="protein sequence ID" value="SPO06987.1"/>
    <property type="molecule type" value="Genomic_DNA"/>
</dbReference>
<dbReference type="PANTHER" id="PTHR23515">
    <property type="entry name" value="HIGH-AFFINITY NITRATE TRANSPORTER 2.3"/>
    <property type="match status" value="1"/>
</dbReference>
<feature type="compositionally biased region" description="Basic and acidic residues" evidence="8">
    <location>
        <begin position="254"/>
        <end position="266"/>
    </location>
</feature>
<dbReference type="PROSITE" id="PS50850">
    <property type="entry name" value="MFS"/>
    <property type="match status" value="1"/>
</dbReference>
<protein>
    <submittedName>
        <fullName evidence="12">Related to nitrate transporter CrnA</fullName>
    </submittedName>
</protein>
<dbReference type="SUPFAM" id="SSF103473">
    <property type="entry name" value="MFS general substrate transporter"/>
    <property type="match status" value="1"/>
</dbReference>
<evidence type="ECO:0000313" key="13">
    <source>
        <dbReference type="Proteomes" id="UP001187682"/>
    </source>
</evidence>
<dbReference type="GO" id="GO:0042128">
    <property type="term" value="P:nitrate assimilation"/>
    <property type="evidence" value="ECO:0007669"/>
    <property type="project" value="UniProtKB-KW"/>
</dbReference>
<feature type="region of interest" description="Disordered" evidence="8">
    <location>
        <begin position="580"/>
        <end position="665"/>
    </location>
</feature>
<evidence type="ECO:0000256" key="6">
    <source>
        <dbReference type="ARBA" id="ARBA00023063"/>
    </source>
</evidence>
<feature type="transmembrane region" description="Helical" evidence="9">
    <location>
        <begin position="161"/>
        <end position="180"/>
    </location>
</feature>
<feature type="domain" description="BTB" evidence="10">
    <location>
        <begin position="505"/>
        <end position="572"/>
    </location>
</feature>
<feature type="transmembrane region" description="Helical" evidence="9">
    <location>
        <begin position="378"/>
        <end position="396"/>
    </location>
</feature>
<feature type="compositionally biased region" description="Basic residues" evidence="8">
    <location>
        <begin position="598"/>
        <end position="607"/>
    </location>
</feature>
<keyword evidence="13" id="KW-1185">Reference proteome</keyword>
<gene>
    <name evidence="12" type="ORF">DNG_09681</name>
</gene>
<evidence type="ECO:0000256" key="2">
    <source>
        <dbReference type="ARBA" id="ARBA00008432"/>
    </source>
</evidence>
<comment type="similarity">
    <text evidence="2">Belongs to the major facilitator superfamily. Nitrate/nitrite porter (TC 2.A.1.8) family.</text>
</comment>
<dbReference type="GO" id="GO:0016020">
    <property type="term" value="C:membrane"/>
    <property type="evidence" value="ECO:0007669"/>
    <property type="project" value="UniProtKB-SubCell"/>
</dbReference>
<keyword evidence="5 9" id="KW-1133">Transmembrane helix</keyword>
<feature type="transmembrane region" description="Helical" evidence="9">
    <location>
        <begin position="305"/>
        <end position="331"/>
    </location>
</feature>
<feature type="transmembrane region" description="Helical" evidence="9">
    <location>
        <begin position="128"/>
        <end position="149"/>
    </location>
</feature>
<dbReference type="InterPro" id="IPR020846">
    <property type="entry name" value="MFS_dom"/>
</dbReference>
<evidence type="ECO:0000259" key="11">
    <source>
        <dbReference type="PROSITE" id="PS50850"/>
    </source>
</evidence>
<dbReference type="InterPro" id="IPR004737">
    <property type="entry name" value="NO3_transporter_NarK/NarU-like"/>
</dbReference>